<comment type="cofactor">
    <cofactor evidence="11">
        <name>Mg(2+)</name>
        <dbReference type="ChEBI" id="CHEBI:18420"/>
    </cofactor>
    <cofactor evidence="11">
        <name>Mn(2+)</name>
        <dbReference type="ChEBI" id="CHEBI:29035"/>
    </cofactor>
    <text evidence="11">Magnesium. Can also use manganese.</text>
</comment>
<evidence type="ECO:0000256" key="1">
    <source>
        <dbReference type="ARBA" id="ARBA00011955"/>
    </source>
</evidence>
<dbReference type="Pfam" id="PF02424">
    <property type="entry name" value="ApbE"/>
    <property type="match status" value="1"/>
</dbReference>
<dbReference type="Gene3D" id="3.10.520.10">
    <property type="entry name" value="ApbE-like domains"/>
    <property type="match status" value="1"/>
</dbReference>
<keyword evidence="4 10" id="KW-0808">Transferase</keyword>
<protein>
    <recommendedName>
        <fullName evidence="2 10">FAD:protein FMN transferase</fullName>
        <ecNumber evidence="1 10">2.7.1.180</ecNumber>
    </recommendedName>
    <alternativeName>
        <fullName evidence="8 10">Flavin transferase</fullName>
    </alternativeName>
</protein>
<dbReference type="InterPro" id="IPR003374">
    <property type="entry name" value="ApbE-like_sf"/>
</dbReference>
<feature type="binding site" evidence="11">
    <location>
        <position position="292"/>
    </location>
    <ligand>
        <name>Mg(2+)</name>
        <dbReference type="ChEBI" id="CHEBI:18420"/>
    </ligand>
</feature>
<keyword evidence="13" id="KW-1185">Reference proteome</keyword>
<evidence type="ECO:0000256" key="4">
    <source>
        <dbReference type="ARBA" id="ARBA00022679"/>
    </source>
</evidence>
<dbReference type="Proteomes" id="UP000676194">
    <property type="component" value="Chromosome"/>
</dbReference>
<dbReference type="PIRSF" id="PIRSF006268">
    <property type="entry name" value="ApbE"/>
    <property type="match status" value="1"/>
</dbReference>
<dbReference type="AlphaFoldDB" id="A0A8E6ETW1"/>
<dbReference type="RefSeq" id="WP_213497819.1">
    <property type="nucleotide sequence ID" value="NZ_CP074694.1"/>
</dbReference>
<proteinExistence type="inferred from homology"/>
<keyword evidence="5 10" id="KW-0479">Metal-binding</keyword>
<evidence type="ECO:0000256" key="7">
    <source>
        <dbReference type="ARBA" id="ARBA00022842"/>
    </source>
</evidence>
<dbReference type="EC" id="2.7.1.180" evidence="1 10"/>
<gene>
    <name evidence="12" type="ORF">KIH39_03150</name>
</gene>
<evidence type="ECO:0000313" key="13">
    <source>
        <dbReference type="Proteomes" id="UP000676194"/>
    </source>
</evidence>
<dbReference type="GO" id="GO:0016740">
    <property type="term" value="F:transferase activity"/>
    <property type="evidence" value="ECO:0007669"/>
    <property type="project" value="UniProtKB-UniRule"/>
</dbReference>
<evidence type="ECO:0000256" key="2">
    <source>
        <dbReference type="ARBA" id="ARBA00016337"/>
    </source>
</evidence>
<accession>A0A8E6ETW1</accession>
<dbReference type="GO" id="GO:0046872">
    <property type="term" value="F:metal ion binding"/>
    <property type="evidence" value="ECO:0007669"/>
    <property type="project" value="UniProtKB-UniRule"/>
</dbReference>
<evidence type="ECO:0000256" key="8">
    <source>
        <dbReference type="ARBA" id="ARBA00031306"/>
    </source>
</evidence>
<dbReference type="InterPro" id="IPR024932">
    <property type="entry name" value="ApbE"/>
</dbReference>
<comment type="similarity">
    <text evidence="10">Belongs to the ApbE family.</text>
</comment>
<comment type="catalytic activity">
    <reaction evidence="9 10">
        <text>L-threonyl-[protein] + FAD = FMN-L-threonyl-[protein] + AMP + H(+)</text>
        <dbReference type="Rhea" id="RHEA:36847"/>
        <dbReference type="Rhea" id="RHEA-COMP:11060"/>
        <dbReference type="Rhea" id="RHEA-COMP:11061"/>
        <dbReference type="ChEBI" id="CHEBI:15378"/>
        <dbReference type="ChEBI" id="CHEBI:30013"/>
        <dbReference type="ChEBI" id="CHEBI:57692"/>
        <dbReference type="ChEBI" id="CHEBI:74257"/>
        <dbReference type="ChEBI" id="CHEBI:456215"/>
        <dbReference type="EC" id="2.7.1.180"/>
    </reaction>
</comment>
<dbReference type="PANTHER" id="PTHR30040">
    <property type="entry name" value="THIAMINE BIOSYNTHESIS LIPOPROTEIN APBE"/>
    <property type="match status" value="1"/>
</dbReference>
<feature type="binding site" evidence="11">
    <location>
        <position position="296"/>
    </location>
    <ligand>
        <name>Mg(2+)</name>
        <dbReference type="ChEBI" id="CHEBI:18420"/>
    </ligand>
</feature>
<evidence type="ECO:0000313" key="12">
    <source>
        <dbReference type="EMBL" id="QVL32929.1"/>
    </source>
</evidence>
<evidence type="ECO:0000256" key="9">
    <source>
        <dbReference type="ARBA" id="ARBA00048540"/>
    </source>
</evidence>
<keyword evidence="7 10" id="KW-0460">Magnesium</keyword>
<dbReference type="EMBL" id="CP074694">
    <property type="protein sequence ID" value="QVL32929.1"/>
    <property type="molecule type" value="Genomic_DNA"/>
</dbReference>
<keyword evidence="3 10" id="KW-0285">Flavoprotein</keyword>
<evidence type="ECO:0000256" key="6">
    <source>
        <dbReference type="ARBA" id="ARBA00022827"/>
    </source>
</evidence>
<dbReference type="PANTHER" id="PTHR30040:SF2">
    <property type="entry name" value="FAD:PROTEIN FMN TRANSFERASE"/>
    <property type="match status" value="1"/>
</dbReference>
<dbReference type="SUPFAM" id="SSF143631">
    <property type="entry name" value="ApbE-like"/>
    <property type="match status" value="1"/>
</dbReference>
<organism evidence="12 13">
    <name type="scientific">Telmatocola sphagniphila</name>
    <dbReference type="NCBI Taxonomy" id="1123043"/>
    <lineage>
        <taxon>Bacteria</taxon>
        <taxon>Pseudomonadati</taxon>
        <taxon>Planctomycetota</taxon>
        <taxon>Planctomycetia</taxon>
        <taxon>Gemmatales</taxon>
        <taxon>Gemmataceae</taxon>
    </lineage>
</organism>
<evidence type="ECO:0000256" key="5">
    <source>
        <dbReference type="ARBA" id="ARBA00022723"/>
    </source>
</evidence>
<evidence type="ECO:0000256" key="3">
    <source>
        <dbReference type="ARBA" id="ARBA00022630"/>
    </source>
</evidence>
<evidence type="ECO:0000256" key="11">
    <source>
        <dbReference type="PIRSR" id="PIRSR006268-2"/>
    </source>
</evidence>
<feature type="binding site" evidence="11">
    <location>
        <position position="177"/>
    </location>
    <ligand>
        <name>Mg(2+)</name>
        <dbReference type="ChEBI" id="CHEBI:18420"/>
    </ligand>
</feature>
<reference evidence="12" key="1">
    <citation type="submission" date="2021-05" db="EMBL/GenBank/DDBJ databases">
        <title>Complete genome sequence of the cellulolytic planctomycete Telmatocola sphagniphila SP2T and characterization of the first cellulase from planctomycetes.</title>
        <authorList>
            <person name="Rakitin A.L."/>
            <person name="Beletsky A.V."/>
            <person name="Naumoff D.G."/>
            <person name="Kulichevskaya I.S."/>
            <person name="Mardanov A.V."/>
            <person name="Ravin N.V."/>
            <person name="Dedysh S.N."/>
        </authorList>
    </citation>
    <scope>NUCLEOTIDE SEQUENCE</scope>
    <source>
        <strain evidence="12">SP2T</strain>
    </source>
</reference>
<evidence type="ECO:0000256" key="10">
    <source>
        <dbReference type="PIRNR" id="PIRNR006268"/>
    </source>
</evidence>
<dbReference type="KEGG" id="tsph:KIH39_03150"/>
<name>A0A8E6ETW1_9BACT</name>
<keyword evidence="6 10" id="KW-0274">FAD</keyword>
<sequence length="344" mass="37615">MHRRNLFRAAELGDIFSAFGLSEELPPELTLIRASRQAMATLFEIFLPYSLPNSMQAADAAFDLIDEMEDQLTVYRNSSEVSKLNACAASEFIPVAPNLFELLVRCQKLHRETQGCFDPATGAMTRSWGFFAREGKVPETADRIQAMHNSGFRHLILDAEKQSVKFRKPGLELNFGGIGKGYALDRASALLRQNWGVNSALLHGGSSSIVATGYPAGQPLGWPIAVKHPWNPERILGTLFLRDVALGTSAATFQYFEYNGSRLGHILDPRKGWPAEGVASVSVMAANAADADALSTALFVMGLEESIEFGRTHPEISALILPDSPHAELISINLPSQWATFRPG</sequence>